<evidence type="ECO:0000313" key="3">
    <source>
        <dbReference type="EMBL" id="MYD89386.1"/>
    </source>
</evidence>
<evidence type="ECO:0000256" key="1">
    <source>
        <dbReference type="ARBA" id="ARBA00022801"/>
    </source>
</evidence>
<dbReference type="AlphaFoldDB" id="A0A6B1DRA7"/>
<dbReference type="Pfam" id="PF00795">
    <property type="entry name" value="CN_hydrolase"/>
    <property type="match status" value="1"/>
</dbReference>
<feature type="domain" description="CN hydrolase" evidence="2">
    <location>
        <begin position="1"/>
        <end position="219"/>
    </location>
</feature>
<evidence type="ECO:0000259" key="2">
    <source>
        <dbReference type="PROSITE" id="PS50263"/>
    </source>
</evidence>
<dbReference type="Gene3D" id="3.60.110.10">
    <property type="entry name" value="Carbon-nitrogen hydrolase"/>
    <property type="match status" value="1"/>
</dbReference>
<dbReference type="EMBL" id="VXPY01000018">
    <property type="protein sequence ID" value="MYD89386.1"/>
    <property type="molecule type" value="Genomic_DNA"/>
</dbReference>
<accession>A0A6B1DRA7</accession>
<dbReference type="GO" id="GO:0016811">
    <property type="term" value="F:hydrolase activity, acting on carbon-nitrogen (but not peptide) bonds, in linear amides"/>
    <property type="evidence" value="ECO:0007669"/>
    <property type="project" value="UniProtKB-ARBA"/>
</dbReference>
<comment type="caution">
    <text evidence="3">The sequence shown here is derived from an EMBL/GenBank/DDBJ whole genome shotgun (WGS) entry which is preliminary data.</text>
</comment>
<name>A0A6B1DRA7_9CHLR</name>
<dbReference type="InterPro" id="IPR003010">
    <property type="entry name" value="C-N_Hydrolase"/>
</dbReference>
<dbReference type="SUPFAM" id="SSF56317">
    <property type="entry name" value="Carbon-nitrogen hydrolase"/>
    <property type="match status" value="1"/>
</dbReference>
<gene>
    <name evidence="3" type="ORF">F4Y08_03465</name>
</gene>
<dbReference type="CDD" id="cd07197">
    <property type="entry name" value="nitrilase"/>
    <property type="match status" value="1"/>
</dbReference>
<dbReference type="PANTHER" id="PTHR43674:SF2">
    <property type="entry name" value="BETA-UREIDOPROPIONASE"/>
    <property type="match status" value="1"/>
</dbReference>
<proteinExistence type="predicted"/>
<keyword evidence="1 3" id="KW-0378">Hydrolase</keyword>
<protein>
    <submittedName>
        <fullName evidence="3">Carbon-nitrogen hydrolase family protein</fullName>
    </submittedName>
</protein>
<dbReference type="PROSITE" id="PS50263">
    <property type="entry name" value="CN_HYDROLASE"/>
    <property type="match status" value="1"/>
</dbReference>
<reference evidence="3" key="1">
    <citation type="submission" date="2019-09" db="EMBL/GenBank/DDBJ databases">
        <title>Characterisation of the sponge microbiome using genome-centric metagenomics.</title>
        <authorList>
            <person name="Engelberts J.P."/>
            <person name="Robbins S.J."/>
            <person name="De Goeij J.M."/>
            <person name="Aranda M."/>
            <person name="Bell S.C."/>
            <person name="Webster N.S."/>
        </authorList>
    </citation>
    <scope>NUCLEOTIDE SEQUENCE</scope>
    <source>
        <strain evidence="3">SB0662_bin_9</strain>
    </source>
</reference>
<dbReference type="InterPro" id="IPR036526">
    <property type="entry name" value="C-N_Hydrolase_sf"/>
</dbReference>
<dbReference type="PANTHER" id="PTHR43674">
    <property type="entry name" value="NITRILASE C965.09-RELATED"/>
    <property type="match status" value="1"/>
</dbReference>
<organism evidence="3">
    <name type="scientific">Caldilineaceae bacterium SB0662_bin_9</name>
    <dbReference type="NCBI Taxonomy" id="2605258"/>
    <lineage>
        <taxon>Bacteria</taxon>
        <taxon>Bacillati</taxon>
        <taxon>Chloroflexota</taxon>
        <taxon>Caldilineae</taxon>
        <taxon>Caldilineales</taxon>
        <taxon>Caldilineaceae</taxon>
    </lineage>
</organism>
<sequence length="309" mass="35394">MNKPGKARVVSLGFHRDPWARVVRRVDEEGMRGADLIVLPETCNDQARDQPETLEGPTVSIMAELARRHNVYIVCPIDRQQDDFRLNSAVLLDRSGNIVYVYDKVYPYWSEFDANPPVDVVDSVPQVVETDFGRLGIAICFDVNFPDVWQALAEGGADLIVWPSAYSAGRALQAHALNHHYYILTSTFTRDCIVYDITGEEILYEKSEGLHVTRTILDLDRGIYHENFNIEKRDQLLAEHGETIEMEQWLEREQWFVLRSLDPVVSARTLAREYGLEELRDYKLRSCRQLHEMRVPGPEPVSSMSGLTV</sequence>
<dbReference type="InterPro" id="IPR050345">
    <property type="entry name" value="Aliph_Amidase/BUP"/>
</dbReference>